<dbReference type="OrthoDB" id="428094at2"/>
<proteinExistence type="predicted"/>
<name>A0A2U1UXX2_9PROT</name>
<evidence type="ECO:0000313" key="3">
    <source>
        <dbReference type="Proteomes" id="UP000245048"/>
    </source>
</evidence>
<keyword evidence="3" id="KW-1185">Reference proteome</keyword>
<sequence length="84" mass="9614">MPLIFSRSAVKALRTMPRREAGQMMERLEAIAADPAAQHPSVIAMQGEPPGRFRLRQGDWRAVFRIEDAEVVVDRIGHRREVYD</sequence>
<dbReference type="InterPro" id="IPR007712">
    <property type="entry name" value="RelE/ParE_toxin"/>
</dbReference>
<dbReference type="Proteomes" id="UP000245048">
    <property type="component" value="Unassembled WGS sequence"/>
</dbReference>
<dbReference type="EMBL" id="PDOA01000035">
    <property type="protein sequence ID" value="PWC26503.1"/>
    <property type="molecule type" value="Genomic_DNA"/>
</dbReference>
<comment type="caution">
    <text evidence="2">The sequence shown here is derived from an EMBL/GenBank/DDBJ whole genome shotgun (WGS) entry which is preliminary data.</text>
</comment>
<keyword evidence="1" id="KW-1277">Toxin-antitoxin system</keyword>
<accession>A0A2U1UXX2</accession>
<dbReference type="SUPFAM" id="SSF143011">
    <property type="entry name" value="RelE-like"/>
    <property type="match status" value="1"/>
</dbReference>
<gene>
    <name evidence="2" type="ORF">CR165_22920</name>
</gene>
<dbReference type="Gene3D" id="3.30.2310.20">
    <property type="entry name" value="RelE-like"/>
    <property type="match status" value="1"/>
</dbReference>
<dbReference type="RefSeq" id="WP_109519242.1">
    <property type="nucleotide sequence ID" value="NZ_JBHSCH010000086.1"/>
</dbReference>
<protein>
    <submittedName>
        <fullName evidence="2">Plasmid stabilization protein</fullName>
    </submittedName>
</protein>
<organism evidence="2 3">
    <name type="scientific">Teichococcus aestuarii</name>
    <dbReference type="NCBI Taxonomy" id="568898"/>
    <lineage>
        <taxon>Bacteria</taxon>
        <taxon>Pseudomonadati</taxon>
        <taxon>Pseudomonadota</taxon>
        <taxon>Alphaproteobacteria</taxon>
        <taxon>Acetobacterales</taxon>
        <taxon>Roseomonadaceae</taxon>
        <taxon>Roseomonas</taxon>
    </lineage>
</organism>
<reference evidence="3" key="1">
    <citation type="submission" date="2017-10" db="EMBL/GenBank/DDBJ databases">
        <authorList>
            <person name="Toshchakov S.V."/>
            <person name="Goeva M.A."/>
        </authorList>
    </citation>
    <scope>NUCLEOTIDE SEQUENCE [LARGE SCALE GENOMIC DNA]</scope>
    <source>
        <strain evidence="3">JR1/69-1-13</strain>
    </source>
</reference>
<evidence type="ECO:0000313" key="2">
    <source>
        <dbReference type="EMBL" id="PWC26503.1"/>
    </source>
</evidence>
<dbReference type="Pfam" id="PF05016">
    <property type="entry name" value="ParE_toxin"/>
    <property type="match status" value="1"/>
</dbReference>
<dbReference type="AlphaFoldDB" id="A0A2U1UXX2"/>
<evidence type="ECO:0000256" key="1">
    <source>
        <dbReference type="ARBA" id="ARBA00022649"/>
    </source>
</evidence>
<dbReference type="InterPro" id="IPR035093">
    <property type="entry name" value="RelE/ParE_toxin_dom_sf"/>
</dbReference>